<dbReference type="RefSeq" id="WP_172512084.1">
    <property type="nucleotide sequence ID" value="NZ_CP032549.1"/>
</dbReference>
<reference evidence="3 4" key="1">
    <citation type="submission" date="2018-09" db="EMBL/GenBank/DDBJ databases">
        <title>Glutamicibacter mishrai S5-52T (LMG 29155T = KCTC 39846T).</title>
        <authorList>
            <person name="Das S.K."/>
        </authorList>
    </citation>
    <scope>NUCLEOTIDE SEQUENCE [LARGE SCALE GENOMIC DNA]</scope>
    <source>
        <strain evidence="3 4">S5-52</strain>
    </source>
</reference>
<organism evidence="3 4">
    <name type="scientific">Glutamicibacter mishrai</name>
    <dbReference type="NCBI Taxonomy" id="1775880"/>
    <lineage>
        <taxon>Bacteria</taxon>
        <taxon>Bacillati</taxon>
        <taxon>Actinomycetota</taxon>
        <taxon>Actinomycetes</taxon>
        <taxon>Micrococcales</taxon>
        <taxon>Micrococcaceae</taxon>
        <taxon>Glutamicibacter</taxon>
    </lineage>
</organism>
<dbReference type="EMBL" id="CP032549">
    <property type="protein sequence ID" value="QIV87424.1"/>
    <property type="molecule type" value="Genomic_DNA"/>
</dbReference>
<evidence type="ECO:0000313" key="4">
    <source>
        <dbReference type="Proteomes" id="UP000502331"/>
    </source>
</evidence>
<evidence type="ECO:0000256" key="1">
    <source>
        <dbReference type="SAM" id="MobiDB-lite"/>
    </source>
</evidence>
<gene>
    <name evidence="3" type="ORF">D3791_10005</name>
</gene>
<dbReference type="AlphaFoldDB" id="A0A6H0SJC5"/>
<feature type="region of interest" description="Disordered" evidence="1">
    <location>
        <begin position="21"/>
        <end position="44"/>
    </location>
</feature>
<accession>A0A6H0SJC5</accession>
<keyword evidence="4" id="KW-1185">Reference proteome</keyword>
<keyword evidence="2" id="KW-0732">Signal</keyword>
<sequence>MRIRSFIALSVMALLMNGCSASESPTPTAEPVKSASAPANPTVAATNPETELAENSIAPASTEPTDSALTGQEWADSKIQMWKDNSGIKSTRGFLYPYNLMTSWESPKEGVLKIYLDNSMIFNRDGMQESYQTREDELRVMGLVMFESVGEKSPELESVTFATEDGKNSGTYTRARTGADPNDRKAWAKEKYAQWLSGMNDVYESMCHAEITTLEVYRNCLPSDPHAYVDKVTSPAFGELVVTIKDGPWMDGTYDMPASSFVSGNMIIKINDKAAVGEQVEKLTVIARDGEDTGTALREEWMQ</sequence>
<evidence type="ECO:0000313" key="3">
    <source>
        <dbReference type="EMBL" id="QIV87424.1"/>
    </source>
</evidence>
<protein>
    <submittedName>
        <fullName evidence="3">Uncharacterized protein</fullName>
    </submittedName>
</protein>
<proteinExistence type="predicted"/>
<name>A0A6H0SJC5_9MICC</name>
<feature type="chain" id="PRO_5038516779" evidence="2">
    <location>
        <begin position="22"/>
        <end position="303"/>
    </location>
</feature>
<evidence type="ECO:0000256" key="2">
    <source>
        <dbReference type="SAM" id="SignalP"/>
    </source>
</evidence>
<feature type="signal peptide" evidence="2">
    <location>
        <begin position="1"/>
        <end position="21"/>
    </location>
</feature>
<dbReference type="Proteomes" id="UP000502331">
    <property type="component" value="Chromosome"/>
</dbReference>
<feature type="compositionally biased region" description="Low complexity" evidence="1">
    <location>
        <begin position="34"/>
        <end position="44"/>
    </location>
</feature>